<sequence>MRFRHPDGSTVHVAYCTNVHPAEDVDGLREQLRRYAAPVRSALGVDRLGIGLWLPAAAAARLAADPAALTVFRQDLERLGLEVVTLNAFPYAHFHAPVVKHAVYHPDWTEPDRLAYTLDCARVLSVLLPDDAARGSISTLPLAWRTPWSAERDTAARDHLGRLADGLRALADETGRTVRTALEPEPGCVVETVADAVTHLGGIDTDVLGLCLDTCHAATSFEDPGAALAALEQAALPVVKAQVAAALHVPDPQDERTRAALADFVEDRFLHQVREQAGATLLSRDDLPEALSGPDPLPGDQPWRVHFHVPLHAEPDPPLRSTRDSLRPTLAGLLGGPHPRTDHLELETYTWSVLPPGQRPGDDTGLVAGLAAELGWVRDLLTDLSLEVL</sequence>
<feature type="domain" description="Xylose isomerase-like TIM barrel" evidence="2">
    <location>
        <begin position="57"/>
        <end position="251"/>
    </location>
</feature>
<evidence type="ECO:0000256" key="1">
    <source>
        <dbReference type="ARBA" id="ARBA00023277"/>
    </source>
</evidence>
<dbReference type="EMBL" id="JARACI010000626">
    <property type="protein sequence ID" value="MDD9205716.1"/>
    <property type="molecule type" value="Genomic_DNA"/>
</dbReference>
<protein>
    <submittedName>
        <fullName evidence="3">Metabolite traffic protein EboE</fullName>
    </submittedName>
</protein>
<keyword evidence="1" id="KW-0119">Carbohydrate metabolism</keyword>
<organism evidence="3 4">
    <name type="scientific">Georgenia halotolerans</name>
    <dbReference type="NCBI Taxonomy" id="3028317"/>
    <lineage>
        <taxon>Bacteria</taxon>
        <taxon>Bacillati</taxon>
        <taxon>Actinomycetota</taxon>
        <taxon>Actinomycetes</taxon>
        <taxon>Micrococcales</taxon>
        <taxon>Bogoriellaceae</taxon>
        <taxon>Georgenia</taxon>
    </lineage>
</organism>
<dbReference type="Gene3D" id="3.20.20.150">
    <property type="entry name" value="Divalent-metal-dependent TIM barrel enzymes"/>
    <property type="match status" value="1"/>
</dbReference>
<accession>A0ABT5TUH6</accession>
<evidence type="ECO:0000313" key="3">
    <source>
        <dbReference type="EMBL" id="MDD9205716.1"/>
    </source>
</evidence>
<gene>
    <name evidence="3" type="primary">eboE</name>
    <name evidence="3" type="ORF">PU560_04440</name>
</gene>
<dbReference type="SUPFAM" id="SSF51658">
    <property type="entry name" value="Xylose isomerase-like"/>
    <property type="match status" value="1"/>
</dbReference>
<reference evidence="3" key="1">
    <citation type="submission" date="2023-02" db="EMBL/GenBank/DDBJ databases">
        <title>Georgenia sp.10Sc9-8, isolated from a soil sample collected from the Taklamakan desert.</title>
        <authorList>
            <person name="Liu S."/>
        </authorList>
    </citation>
    <scope>NUCLEOTIDE SEQUENCE</scope>
    <source>
        <strain evidence="3">10Sc9-8</strain>
    </source>
</reference>
<comment type="caution">
    <text evidence="3">The sequence shown here is derived from an EMBL/GenBank/DDBJ whole genome shotgun (WGS) entry which is preliminary data.</text>
</comment>
<keyword evidence="4" id="KW-1185">Reference proteome</keyword>
<dbReference type="Pfam" id="PF01261">
    <property type="entry name" value="AP_endonuc_2"/>
    <property type="match status" value="1"/>
</dbReference>
<name>A0ABT5TUH6_9MICO</name>
<proteinExistence type="predicted"/>
<evidence type="ECO:0000313" key="4">
    <source>
        <dbReference type="Proteomes" id="UP001165561"/>
    </source>
</evidence>
<dbReference type="InterPro" id="IPR036237">
    <property type="entry name" value="Xyl_isomerase-like_sf"/>
</dbReference>
<dbReference type="NCBIfam" id="NF035939">
    <property type="entry name" value="TIM_EboE"/>
    <property type="match status" value="1"/>
</dbReference>
<evidence type="ECO:0000259" key="2">
    <source>
        <dbReference type="Pfam" id="PF01261"/>
    </source>
</evidence>
<dbReference type="InterPro" id="IPR018246">
    <property type="entry name" value="AP_endonuc_F2_Zn_BS"/>
</dbReference>
<dbReference type="Proteomes" id="UP001165561">
    <property type="component" value="Unassembled WGS sequence"/>
</dbReference>
<dbReference type="InterPro" id="IPR013022">
    <property type="entry name" value="Xyl_isomerase-like_TIM-brl"/>
</dbReference>
<dbReference type="PROSITE" id="PS00730">
    <property type="entry name" value="AP_NUCLEASE_F2_2"/>
    <property type="match status" value="1"/>
</dbReference>